<evidence type="ECO:0000313" key="16">
    <source>
        <dbReference type="EMBL" id="HAV92029.1"/>
    </source>
</evidence>
<comment type="catalytic activity">
    <reaction evidence="1">
        <text>ATP + protein L-histidine = ADP + protein N-phospho-L-histidine.</text>
        <dbReference type="EC" id="2.7.13.3"/>
    </reaction>
</comment>
<keyword evidence="11" id="KW-1133">Transmembrane helix</keyword>
<sequence>MKKKHISKYHTLSFATIIIFIIVIFIAYNYYIFETKYIKREASRDLKSVSDIRACEISQWIRERIIDGNFIKASVPLRNFLLNPNDRENIIALKKRFEMFSLDSSYTTFRVFNKERDLLYSNKEYSVTISHHLLLSLEKSLESDSVILSDFFFDEFHKSILLELIIPVSNEGEILGFVLIDVNPEAYIYRTLQNYSIAQSTSELLLVRREGDDALFLNDLRFKKDAALQLRIPITAHEVPAIHAIKGDTGTVEGIDYRGERVIADVRKIPSTNWYIIAKVDISEINAPLRDKAFVLIFLVLFIFTILIAFLVIFWLTEKRALLVNELKSQRKMRLLGEYLNAIIESSSSAIYDLDREGNVKSIWNKSAEKMFGFKREDVIGKRLSIVPAEKDNEFSHLMSIIFEGKSFTDIEVERQKSSGERILISLSAAPIYNSQGNASGIVAIANDISERKRQEHEIEKKNMELSAAVLRLETTNEELQTSEEELISAEEELRTQVEEMEKSHRSLMESEEKFRIALKNAKIFVFTHNYELIYMWIYNPPEGLTHEMIIGNKDSDFLEKKEAEKVMQLKRKVLITGIPENCQMELIVAGRRCFFNYTIEPVFDKNNKVSGLLGAAMDITEKKNVEEELFQVYKMEAIGQLAGGIAHDFNNMLAGIMGNAEMLQFKLSNESSLLVNVENILKASEHASHLTSQLLSFARKGQYQRVSVSIHRIVSDVVSILESTIDKKITIEQSLKANPNTVVGDPTQIQNAILNLAINARDAIIKQSGKIIISTETLTLTKDYVEKFRKDIKAGQYVVISITDNGMGMTDEVKKHLFEPFFTTKEPGKGTGLGLASIYGTVKSHNGIIDVYSEAGTGTTMKIYLPLSVAELITEEKAFDIRSIDGHGKTVLVVDDEELIRETTLQILSKYGFEVLTAKDGREAIEIYKENMNHIDIILLDMIMPEIGGKETFKELRNINSNVKVILSSGFSAEGEARETINLGVNGFIQKPFRVNELLKKIGEILNQN</sequence>
<feature type="modified residue" description="4-aspartylphosphate" evidence="9">
    <location>
        <position position="942"/>
    </location>
</feature>
<dbReference type="GO" id="GO:0000155">
    <property type="term" value="F:phosphorelay sensor kinase activity"/>
    <property type="evidence" value="ECO:0007669"/>
    <property type="project" value="InterPro"/>
</dbReference>
<dbReference type="SUPFAM" id="SSF47384">
    <property type="entry name" value="Homodimeric domain of signal transducing histidine kinase"/>
    <property type="match status" value="1"/>
</dbReference>
<keyword evidence="6" id="KW-0418">Kinase</keyword>
<keyword evidence="8" id="KW-0902">Two-component regulatory system</keyword>
<dbReference type="PROSITE" id="PS50112">
    <property type="entry name" value="PAS"/>
    <property type="match status" value="1"/>
</dbReference>
<feature type="domain" description="PAC" evidence="15">
    <location>
        <begin position="581"/>
        <end position="632"/>
    </location>
</feature>
<dbReference type="InterPro" id="IPR005467">
    <property type="entry name" value="His_kinase_dom"/>
</dbReference>
<reference evidence="16 17" key="1">
    <citation type="journal article" date="2018" name="Nat. Biotechnol.">
        <title>A standardized bacterial taxonomy based on genome phylogeny substantially revises the tree of life.</title>
        <authorList>
            <person name="Parks D.H."/>
            <person name="Chuvochina M."/>
            <person name="Waite D.W."/>
            <person name="Rinke C."/>
            <person name="Skarshewski A."/>
            <person name="Chaumeil P.A."/>
            <person name="Hugenholtz P."/>
        </authorList>
    </citation>
    <scope>NUCLEOTIDE SEQUENCE [LARGE SCALE GENOMIC DNA]</scope>
    <source>
        <strain evidence="16">UBA9956</strain>
    </source>
</reference>
<keyword evidence="3 9" id="KW-0597">Phosphoprotein</keyword>
<dbReference type="InterPro" id="IPR003594">
    <property type="entry name" value="HATPase_dom"/>
</dbReference>
<evidence type="ECO:0000256" key="8">
    <source>
        <dbReference type="ARBA" id="ARBA00023012"/>
    </source>
</evidence>
<feature type="domain" description="PAC" evidence="15">
    <location>
        <begin position="409"/>
        <end position="461"/>
    </location>
</feature>
<evidence type="ECO:0000256" key="1">
    <source>
        <dbReference type="ARBA" id="ARBA00000085"/>
    </source>
</evidence>
<dbReference type="SUPFAM" id="SSF55874">
    <property type="entry name" value="ATPase domain of HSP90 chaperone/DNA topoisomerase II/histidine kinase"/>
    <property type="match status" value="1"/>
</dbReference>
<dbReference type="Pfam" id="PF00072">
    <property type="entry name" value="Response_reg"/>
    <property type="match status" value="1"/>
</dbReference>
<dbReference type="Gene3D" id="3.40.50.2300">
    <property type="match status" value="1"/>
</dbReference>
<dbReference type="SMART" id="SM00086">
    <property type="entry name" value="PAC"/>
    <property type="match status" value="2"/>
</dbReference>
<dbReference type="EMBL" id="DMZY01000077">
    <property type="protein sequence ID" value="HAV92029.1"/>
    <property type="molecule type" value="Genomic_DNA"/>
</dbReference>
<dbReference type="Proteomes" id="UP000264062">
    <property type="component" value="Unassembled WGS sequence"/>
</dbReference>
<dbReference type="AlphaFoldDB" id="A0A350H913"/>
<dbReference type="EC" id="2.7.13.3" evidence="2"/>
<feature type="domain" description="Response regulatory" evidence="13">
    <location>
        <begin position="891"/>
        <end position="1007"/>
    </location>
</feature>
<dbReference type="PROSITE" id="PS50110">
    <property type="entry name" value="RESPONSE_REGULATORY"/>
    <property type="match status" value="1"/>
</dbReference>
<dbReference type="InterPro" id="IPR001610">
    <property type="entry name" value="PAC"/>
</dbReference>
<dbReference type="Gene3D" id="1.10.287.130">
    <property type="match status" value="1"/>
</dbReference>
<feature type="transmembrane region" description="Helical" evidence="11">
    <location>
        <begin position="12"/>
        <end position="33"/>
    </location>
</feature>
<dbReference type="InterPro" id="IPR036890">
    <property type="entry name" value="HATPase_C_sf"/>
</dbReference>
<keyword evidence="11" id="KW-0472">Membrane</keyword>
<dbReference type="InterPro" id="IPR000014">
    <property type="entry name" value="PAS"/>
</dbReference>
<evidence type="ECO:0000256" key="6">
    <source>
        <dbReference type="ARBA" id="ARBA00022777"/>
    </source>
</evidence>
<dbReference type="CDD" id="cd00082">
    <property type="entry name" value="HisKA"/>
    <property type="match status" value="1"/>
</dbReference>
<evidence type="ECO:0000313" key="17">
    <source>
        <dbReference type="Proteomes" id="UP000264062"/>
    </source>
</evidence>
<dbReference type="CDD" id="cd18774">
    <property type="entry name" value="PDC2_HK_sensor"/>
    <property type="match status" value="1"/>
</dbReference>
<dbReference type="CDD" id="cd00130">
    <property type="entry name" value="PAS"/>
    <property type="match status" value="1"/>
</dbReference>
<accession>A0A350H913</accession>
<dbReference type="PROSITE" id="PS50113">
    <property type="entry name" value="PAC"/>
    <property type="match status" value="2"/>
</dbReference>
<dbReference type="NCBIfam" id="TIGR00229">
    <property type="entry name" value="sensory_box"/>
    <property type="match status" value="2"/>
</dbReference>
<dbReference type="SMART" id="SM00091">
    <property type="entry name" value="PAS"/>
    <property type="match status" value="1"/>
</dbReference>
<protein>
    <recommendedName>
        <fullName evidence="2">histidine kinase</fullName>
        <ecNumber evidence="2">2.7.13.3</ecNumber>
    </recommendedName>
</protein>
<dbReference type="InterPro" id="IPR000700">
    <property type="entry name" value="PAS-assoc_C"/>
</dbReference>
<dbReference type="Gene3D" id="3.30.450.20">
    <property type="entry name" value="PAS domain"/>
    <property type="match status" value="3"/>
</dbReference>
<dbReference type="GO" id="GO:0005524">
    <property type="term" value="F:ATP binding"/>
    <property type="evidence" value="ECO:0007669"/>
    <property type="project" value="UniProtKB-KW"/>
</dbReference>
<keyword evidence="10" id="KW-0175">Coiled coil</keyword>
<feature type="coiled-coil region" evidence="10">
    <location>
        <begin position="447"/>
        <end position="511"/>
    </location>
</feature>
<dbReference type="PANTHER" id="PTHR43065:SF42">
    <property type="entry name" value="TWO-COMPONENT SENSOR PPRA"/>
    <property type="match status" value="1"/>
</dbReference>
<evidence type="ECO:0000256" key="2">
    <source>
        <dbReference type="ARBA" id="ARBA00012438"/>
    </source>
</evidence>
<keyword evidence="4" id="KW-0808">Transferase</keyword>
<evidence type="ECO:0000259" key="13">
    <source>
        <dbReference type="PROSITE" id="PS50110"/>
    </source>
</evidence>
<dbReference type="InterPro" id="IPR013767">
    <property type="entry name" value="PAS_fold"/>
</dbReference>
<dbReference type="PROSITE" id="PS50109">
    <property type="entry name" value="HIS_KIN"/>
    <property type="match status" value="1"/>
</dbReference>
<proteinExistence type="predicted"/>
<evidence type="ECO:0000256" key="4">
    <source>
        <dbReference type="ARBA" id="ARBA00022679"/>
    </source>
</evidence>
<keyword evidence="11" id="KW-0812">Transmembrane</keyword>
<dbReference type="SMART" id="SM00387">
    <property type="entry name" value="HATPase_c"/>
    <property type="match status" value="1"/>
</dbReference>
<evidence type="ECO:0000256" key="5">
    <source>
        <dbReference type="ARBA" id="ARBA00022741"/>
    </source>
</evidence>
<evidence type="ECO:0000256" key="7">
    <source>
        <dbReference type="ARBA" id="ARBA00022840"/>
    </source>
</evidence>
<dbReference type="GO" id="GO:0006355">
    <property type="term" value="P:regulation of DNA-templated transcription"/>
    <property type="evidence" value="ECO:0007669"/>
    <property type="project" value="InterPro"/>
</dbReference>
<dbReference type="SUPFAM" id="SSF55785">
    <property type="entry name" value="PYP-like sensor domain (PAS domain)"/>
    <property type="match status" value="2"/>
</dbReference>
<dbReference type="InterPro" id="IPR036097">
    <property type="entry name" value="HisK_dim/P_sf"/>
</dbReference>
<dbReference type="Pfam" id="PF02518">
    <property type="entry name" value="HATPase_c"/>
    <property type="match status" value="1"/>
</dbReference>
<evidence type="ECO:0000259" key="15">
    <source>
        <dbReference type="PROSITE" id="PS50113"/>
    </source>
</evidence>
<dbReference type="InterPro" id="IPR035965">
    <property type="entry name" value="PAS-like_dom_sf"/>
</dbReference>
<dbReference type="PANTHER" id="PTHR43065">
    <property type="entry name" value="SENSOR HISTIDINE KINASE"/>
    <property type="match status" value="1"/>
</dbReference>
<organism evidence="16 17">
    <name type="scientific">candidate division WOR-3 bacterium</name>
    <dbReference type="NCBI Taxonomy" id="2052148"/>
    <lineage>
        <taxon>Bacteria</taxon>
        <taxon>Bacteria division WOR-3</taxon>
    </lineage>
</organism>
<comment type="caution">
    <text evidence="16">The sequence shown here is derived from an EMBL/GenBank/DDBJ whole genome shotgun (WGS) entry which is preliminary data.</text>
</comment>
<dbReference type="InterPro" id="IPR003661">
    <property type="entry name" value="HisK_dim/P_dom"/>
</dbReference>
<evidence type="ECO:0000259" key="12">
    <source>
        <dbReference type="PROSITE" id="PS50109"/>
    </source>
</evidence>
<evidence type="ECO:0000256" key="9">
    <source>
        <dbReference type="PROSITE-ProRule" id="PRU00169"/>
    </source>
</evidence>
<feature type="domain" description="PAS" evidence="14">
    <location>
        <begin position="336"/>
        <end position="406"/>
    </location>
</feature>
<dbReference type="SUPFAM" id="SSF52172">
    <property type="entry name" value="CheY-like"/>
    <property type="match status" value="1"/>
</dbReference>
<dbReference type="Pfam" id="PF00512">
    <property type="entry name" value="HisKA"/>
    <property type="match status" value="1"/>
</dbReference>
<evidence type="ECO:0000256" key="10">
    <source>
        <dbReference type="SAM" id="Coils"/>
    </source>
</evidence>
<evidence type="ECO:0000256" key="3">
    <source>
        <dbReference type="ARBA" id="ARBA00022553"/>
    </source>
</evidence>
<dbReference type="SMART" id="SM00388">
    <property type="entry name" value="HisKA"/>
    <property type="match status" value="1"/>
</dbReference>
<dbReference type="InterPro" id="IPR001789">
    <property type="entry name" value="Sig_transdc_resp-reg_receiver"/>
</dbReference>
<dbReference type="InterPro" id="IPR004358">
    <property type="entry name" value="Sig_transdc_His_kin-like_C"/>
</dbReference>
<feature type="transmembrane region" description="Helical" evidence="11">
    <location>
        <begin position="293"/>
        <end position="316"/>
    </location>
</feature>
<gene>
    <name evidence="16" type="ORF">DCW38_02480</name>
</gene>
<keyword evidence="5" id="KW-0547">Nucleotide-binding</keyword>
<keyword evidence="7" id="KW-0067">ATP-binding</keyword>
<dbReference type="SMART" id="SM00448">
    <property type="entry name" value="REC"/>
    <property type="match status" value="1"/>
</dbReference>
<dbReference type="InterPro" id="IPR011006">
    <property type="entry name" value="CheY-like_superfamily"/>
</dbReference>
<dbReference type="Pfam" id="PF00989">
    <property type="entry name" value="PAS"/>
    <property type="match status" value="1"/>
</dbReference>
<dbReference type="CDD" id="cd00156">
    <property type="entry name" value="REC"/>
    <property type="match status" value="1"/>
</dbReference>
<dbReference type="Gene3D" id="3.30.565.10">
    <property type="entry name" value="Histidine kinase-like ATPase, C-terminal domain"/>
    <property type="match status" value="1"/>
</dbReference>
<evidence type="ECO:0000259" key="14">
    <source>
        <dbReference type="PROSITE" id="PS50112"/>
    </source>
</evidence>
<name>A0A350H913_UNCW3</name>
<dbReference type="PRINTS" id="PR00344">
    <property type="entry name" value="BCTRLSENSOR"/>
</dbReference>
<evidence type="ECO:0000256" key="11">
    <source>
        <dbReference type="SAM" id="Phobius"/>
    </source>
</evidence>
<feature type="domain" description="Histidine kinase" evidence="12">
    <location>
        <begin position="645"/>
        <end position="870"/>
    </location>
</feature>